<dbReference type="EMBL" id="QVQA01000029">
    <property type="protein sequence ID" value="KAF5099790.1"/>
    <property type="molecule type" value="Genomic_DNA"/>
</dbReference>
<keyword evidence="2" id="KW-1185">Reference proteome</keyword>
<sequence>MASSIDPQDTLSPLSSPEISTPDIYRPNPILAPSSAVSSNNTSSAPSSTGKQAYNADRTVYVSELDKATAEHDLFNFFAHIGPVQSVKIVKDQLSKRPLGYAYVNFQQSVHAKAALALDLKSIRSKPCRVKPFQKDPTNTHHAKTKIFVSNLLPSITEKELTEQFAPYGTIVSCFIPVDTIKNKPRGFAHIQYDTPESAEKAIEALNGHEFQGIKLYVKHHFSKYDKAANIVEHKANFTNIYVKNIDRQVTEDQFRQLFEKYGTVVSLSLPLDDENLSRGFGFVNYETHEQAVAAVNALHDSELNGKRLHVCRTQKKYEREEELRQTFEAGRSQYIAKYASTNLYIKNLEKAVDQDVLYKEFSPFGHITSAKVMTDDNGVSKGFGFVCYSNSDEAQQAINGKNDTELMGQTISVSLAKRRQSSTNASQLPSLISINPYLLGNSFYPPQPVFNSGSKSETHSPYGTPNLHQSHIFSADYSFQPSRKDSTRGFQYYIPMQPTFIVGNPVAGGANGYRHASVSPGMPVFGPNGEPLMISAAAPATVPFVYSGGNGSYRKPRHHSHHRHNGVSSRSPSNSSSSISRDEEYPDELHHHVHHYPGGARGKGSTPSLAKQTLSSMTATAPSDAADDEELKQIAGKRLYDQIQLHPAVKGDLDLTAKLTGMILGLGSAEYSKWIDDKSALTAHIQQAHDQYMQFLKDTEAEAAAGTSSKS</sequence>
<protein>
    <submittedName>
        <fullName evidence="1">Uncharacterized protein</fullName>
    </submittedName>
</protein>
<accession>A0ACB6V6T5</accession>
<evidence type="ECO:0000313" key="1">
    <source>
        <dbReference type="EMBL" id="KAF5099790.1"/>
    </source>
</evidence>
<comment type="caution">
    <text evidence="1">The sequence shown here is derived from an EMBL/GenBank/DDBJ whole genome shotgun (WGS) entry which is preliminary data.</text>
</comment>
<evidence type="ECO:0000313" key="2">
    <source>
        <dbReference type="Proteomes" id="UP000744676"/>
    </source>
</evidence>
<reference evidence="1 2" key="1">
    <citation type="journal article" date="2020" name="Front. Microbiol.">
        <title>Phenotypic and Genetic Characterization of the Cheese Ripening Yeast Geotrichum candidum.</title>
        <authorList>
            <person name="Perkins V."/>
            <person name="Vignola S."/>
            <person name="Lessard M.H."/>
            <person name="Plante P.L."/>
            <person name="Corbeil J."/>
            <person name="Dugat-Bony E."/>
            <person name="Frenette M."/>
            <person name="Labrie S."/>
        </authorList>
    </citation>
    <scope>NUCLEOTIDE SEQUENCE [LARGE SCALE GENOMIC DNA]</scope>
    <source>
        <strain evidence="1 2">LMA-1147</strain>
    </source>
</reference>
<proteinExistence type="predicted"/>
<dbReference type="Proteomes" id="UP000744676">
    <property type="component" value="Unassembled WGS sequence"/>
</dbReference>
<organism evidence="1 2">
    <name type="scientific">Geotrichum galactomycetum</name>
    <dbReference type="NCBI Taxonomy" id="27317"/>
    <lineage>
        <taxon>Eukaryota</taxon>
        <taxon>Fungi</taxon>
        <taxon>Dikarya</taxon>
        <taxon>Ascomycota</taxon>
        <taxon>Saccharomycotina</taxon>
        <taxon>Dipodascomycetes</taxon>
        <taxon>Dipodascales</taxon>
        <taxon>Dipodascaceae</taxon>
        <taxon>Geotrichum</taxon>
    </lineage>
</organism>
<gene>
    <name evidence="1" type="ORF">D0Z00_001531</name>
</gene>
<name>A0ACB6V6T5_9ASCO</name>